<dbReference type="InterPro" id="IPR052053">
    <property type="entry name" value="IM_YidH-like"/>
</dbReference>
<dbReference type="Proteomes" id="UP000077177">
    <property type="component" value="Chromosome"/>
</dbReference>
<dbReference type="InterPro" id="IPR003807">
    <property type="entry name" value="DUF202"/>
</dbReference>
<name>A0A172TQA4_9BACT</name>
<dbReference type="PATRIC" id="fig|1492898.3.peg.132"/>
<keyword evidence="2" id="KW-1003">Cell membrane</keyword>
<feature type="transmembrane region" description="Helical" evidence="6">
    <location>
        <begin position="70"/>
        <end position="87"/>
    </location>
</feature>
<keyword evidence="3 6" id="KW-0812">Transmembrane</keyword>
<reference evidence="9" key="1">
    <citation type="submission" date="2015-01" db="EMBL/GenBank/DDBJ databases">
        <title>Flavisolibacter sp./LCS9/ whole genome sequencing.</title>
        <authorList>
            <person name="Kim M.K."/>
            <person name="Srinivasan S."/>
            <person name="Lee J.-J."/>
        </authorList>
    </citation>
    <scope>NUCLEOTIDE SEQUENCE [LARGE SCALE GENOMIC DNA]</scope>
    <source>
        <strain evidence="9">LCS9</strain>
    </source>
</reference>
<dbReference type="EMBL" id="CP011390">
    <property type="protein sequence ID" value="ANE49225.1"/>
    <property type="molecule type" value="Genomic_DNA"/>
</dbReference>
<dbReference type="AlphaFoldDB" id="A0A172TQA4"/>
<evidence type="ECO:0000256" key="3">
    <source>
        <dbReference type="ARBA" id="ARBA00022692"/>
    </source>
</evidence>
<feature type="transmembrane region" description="Helical" evidence="6">
    <location>
        <begin position="30"/>
        <end position="50"/>
    </location>
</feature>
<organism evidence="8 9">
    <name type="scientific">Flavisolibacter tropicus</name>
    <dbReference type="NCBI Taxonomy" id="1492898"/>
    <lineage>
        <taxon>Bacteria</taxon>
        <taxon>Pseudomonadati</taxon>
        <taxon>Bacteroidota</taxon>
        <taxon>Chitinophagia</taxon>
        <taxon>Chitinophagales</taxon>
        <taxon>Chitinophagaceae</taxon>
        <taxon>Flavisolibacter</taxon>
    </lineage>
</organism>
<proteinExistence type="predicted"/>
<evidence type="ECO:0000313" key="8">
    <source>
        <dbReference type="EMBL" id="ANE49225.1"/>
    </source>
</evidence>
<keyword evidence="9" id="KW-1185">Reference proteome</keyword>
<evidence type="ECO:0000256" key="2">
    <source>
        <dbReference type="ARBA" id="ARBA00022475"/>
    </source>
</evidence>
<evidence type="ECO:0000259" key="7">
    <source>
        <dbReference type="Pfam" id="PF02656"/>
    </source>
</evidence>
<sequence>MIEERDTAPVTLSNTDLAFERTVMAENRTLMAWIRTAISMISFGFTIYKFFHEISQSAVITNRLFTPRKVGMIMIALGLLALLWGLLEHRATISKLKKSYPGIERSRTGWLAILVLLFGFALFLGAFFRQ</sequence>
<accession>A0A172TQA4</accession>
<dbReference type="GO" id="GO:0005886">
    <property type="term" value="C:plasma membrane"/>
    <property type="evidence" value="ECO:0007669"/>
    <property type="project" value="UniProtKB-SubCell"/>
</dbReference>
<comment type="subcellular location">
    <subcellularLocation>
        <location evidence="1">Cell membrane</location>
        <topology evidence="1">Multi-pass membrane protein</topology>
    </subcellularLocation>
</comment>
<keyword evidence="4 6" id="KW-1133">Transmembrane helix</keyword>
<dbReference type="PANTHER" id="PTHR34187">
    <property type="entry name" value="FGR18P"/>
    <property type="match status" value="1"/>
</dbReference>
<protein>
    <recommendedName>
        <fullName evidence="7">DUF202 domain-containing protein</fullName>
    </recommendedName>
</protein>
<evidence type="ECO:0000256" key="5">
    <source>
        <dbReference type="ARBA" id="ARBA00023136"/>
    </source>
</evidence>
<dbReference type="PANTHER" id="PTHR34187:SF2">
    <property type="entry name" value="DUF202 DOMAIN-CONTAINING PROTEIN"/>
    <property type="match status" value="1"/>
</dbReference>
<dbReference type="Pfam" id="PF02656">
    <property type="entry name" value="DUF202"/>
    <property type="match status" value="1"/>
</dbReference>
<evidence type="ECO:0000256" key="6">
    <source>
        <dbReference type="SAM" id="Phobius"/>
    </source>
</evidence>
<keyword evidence="5 6" id="KW-0472">Membrane</keyword>
<reference evidence="8 9" key="2">
    <citation type="journal article" date="2016" name="Int. J. Syst. Evol. Microbiol.">
        <title>Flavisolibacter tropicus sp. nov., isolated from tropical soil.</title>
        <authorList>
            <person name="Lee J.J."/>
            <person name="Kang M.S."/>
            <person name="Kim G.S."/>
            <person name="Lee C.S."/>
            <person name="Lim S."/>
            <person name="Lee J."/>
            <person name="Roh S.H."/>
            <person name="Kang H."/>
            <person name="Ha J.M."/>
            <person name="Bae S."/>
            <person name="Jung H.Y."/>
            <person name="Kim M.K."/>
        </authorList>
    </citation>
    <scope>NUCLEOTIDE SEQUENCE [LARGE SCALE GENOMIC DNA]</scope>
    <source>
        <strain evidence="8 9">LCS9</strain>
    </source>
</reference>
<feature type="transmembrane region" description="Helical" evidence="6">
    <location>
        <begin position="108"/>
        <end position="128"/>
    </location>
</feature>
<evidence type="ECO:0000256" key="1">
    <source>
        <dbReference type="ARBA" id="ARBA00004651"/>
    </source>
</evidence>
<evidence type="ECO:0000313" key="9">
    <source>
        <dbReference type="Proteomes" id="UP000077177"/>
    </source>
</evidence>
<dbReference type="KEGG" id="fla:SY85_00610"/>
<gene>
    <name evidence="8" type="ORF">SY85_00610</name>
</gene>
<evidence type="ECO:0000256" key="4">
    <source>
        <dbReference type="ARBA" id="ARBA00022989"/>
    </source>
</evidence>
<feature type="domain" description="DUF202" evidence="7">
    <location>
        <begin position="21"/>
        <end position="93"/>
    </location>
</feature>